<dbReference type="OMA" id="LINLWNG"/>
<dbReference type="SUPFAM" id="SSF46689">
    <property type="entry name" value="Homeodomain-like"/>
    <property type="match status" value="1"/>
</dbReference>
<feature type="DNA-binding region" description="H-T-H motif" evidence="4">
    <location>
        <begin position="29"/>
        <end position="48"/>
    </location>
</feature>
<sequence>MGRPRTFDDEAVLSRAMEEFWTHGYACTSPAQLAEATGIAKGSLYNAFSSKRALFDRCLDLYHRHVIETTQEWMGHPGTARECISAALKAVVDGDLAQPQRRGCLIGNTAVELAGEDAEMSFKLRRMKDESTAWFAERIRRGQVEGDVPRDRDAQALAEHVANTLAGLRVMAMTHEAPALHRIIDTALMAL</sequence>
<accession>A0A1E2SLH5</accession>
<dbReference type="Gene3D" id="1.10.357.10">
    <property type="entry name" value="Tetracycline Repressor, domain 2"/>
    <property type="match status" value="1"/>
</dbReference>
<dbReference type="SUPFAM" id="SSF48498">
    <property type="entry name" value="Tetracyclin repressor-like, C-terminal domain"/>
    <property type="match status" value="1"/>
</dbReference>
<dbReference type="Pfam" id="PF16925">
    <property type="entry name" value="TetR_C_13"/>
    <property type="match status" value="1"/>
</dbReference>
<dbReference type="InterPro" id="IPR001647">
    <property type="entry name" value="HTH_TetR"/>
</dbReference>
<name>A0A1E2SLH5_LEIXY</name>
<feature type="domain" description="HTH tetR-type" evidence="5">
    <location>
        <begin position="6"/>
        <end position="66"/>
    </location>
</feature>
<dbReference type="PRINTS" id="PR00455">
    <property type="entry name" value="HTHTETR"/>
</dbReference>
<dbReference type="GO" id="GO:0003677">
    <property type="term" value="F:DNA binding"/>
    <property type="evidence" value="ECO:0007669"/>
    <property type="project" value="UniProtKB-UniRule"/>
</dbReference>
<dbReference type="InterPro" id="IPR036271">
    <property type="entry name" value="Tet_transcr_reg_TetR-rel_C_sf"/>
</dbReference>
<dbReference type="EMBL" id="LNZG01000010">
    <property type="protein sequence ID" value="ODA90571.1"/>
    <property type="molecule type" value="Genomic_DNA"/>
</dbReference>
<evidence type="ECO:0000259" key="5">
    <source>
        <dbReference type="PROSITE" id="PS50977"/>
    </source>
</evidence>
<keyword evidence="3" id="KW-0804">Transcription</keyword>
<dbReference type="Pfam" id="PF00440">
    <property type="entry name" value="TetR_N"/>
    <property type="match status" value="1"/>
</dbReference>
<evidence type="ECO:0000313" key="7">
    <source>
        <dbReference type="Proteomes" id="UP000094426"/>
    </source>
</evidence>
<dbReference type="PANTHER" id="PTHR47506">
    <property type="entry name" value="TRANSCRIPTIONAL REGULATORY PROTEIN"/>
    <property type="match status" value="1"/>
</dbReference>
<dbReference type="OrthoDB" id="9805134at2"/>
<gene>
    <name evidence="6" type="ORF">ATY41_09565</name>
</gene>
<keyword evidence="2 4" id="KW-0238">DNA-binding</keyword>
<evidence type="ECO:0000313" key="6">
    <source>
        <dbReference type="EMBL" id="ODA90571.1"/>
    </source>
</evidence>
<keyword evidence="1" id="KW-0805">Transcription regulation</keyword>
<evidence type="ECO:0000256" key="3">
    <source>
        <dbReference type="ARBA" id="ARBA00023163"/>
    </source>
</evidence>
<dbReference type="AlphaFoldDB" id="A0A1E2SLH5"/>
<evidence type="ECO:0000256" key="4">
    <source>
        <dbReference type="PROSITE-ProRule" id="PRU00335"/>
    </source>
</evidence>
<dbReference type="RefSeq" id="WP_011186416.1">
    <property type="nucleotide sequence ID" value="NZ_LNZG01000010.1"/>
</dbReference>
<reference evidence="6 7" key="1">
    <citation type="submission" date="2015-11" db="EMBL/GenBank/DDBJ databases">
        <authorList>
            <person name="Zhang Y."/>
            <person name="Guo Z."/>
        </authorList>
    </citation>
    <scope>NUCLEOTIDE SEQUENCE [LARGE SCALE GENOMIC DNA]</scope>
    <source>
        <strain evidence="7">gdw1</strain>
    </source>
</reference>
<dbReference type="InterPro" id="IPR009057">
    <property type="entry name" value="Homeodomain-like_sf"/>
</dbReference>
<dbReference type="Gene3D" id="1.10.10.60">
    <property type="entry name" value="Homeodomain-like"/>
    <property type="match status" value="1"/>
</dbReference>
<evidence type="ECO:0000256" key="1">
    <source>
        <dbReference type="ARBA" id="ARBA00023015"/>
    </source>
</evidence>
<dbReference type="PROSITE" id="PS50977">
    <property type="entry name" value="HTH_TETR_2"/>
    <property type="match status" value="1"/>
</dbReference>
<dbReference type="PANTHER" id="PTHR47506:SF1">
    <property type="entry name" value="HTH-TYPE TRANSCRIPTIONAL REGULATOR YJDC"/>
    <property type="match status" value="1"/>
</dbReference>
<protein>
    <submittedName>
        <fullName evidence="6">TetR family transcriptional regulator</fullName>
    </submittedName>
</protein>
<dbReference type="Proteomes" id="UP000094426">
    <property type="component" value="Unassembled WGS sequence"/>
</dbReference>
<organism evidence="6 7">
    <name type="scientific">Leifsonia xyli subsp. xyli</name>
    <dbReference type="NCBI Taxonomy" id="59736"/>
    <lineage>
        <taxon>Bacteria</taxon>
        <taxon>Bacillati</taxon>
        <taxon>Actinomycetota</taxon>
        <taxon>Actinomycetes</taxon>
        <taxon>Micrococcales</taxon>
        <taxon>Microbacteriaceae</taxon>
        <taxon>Leifsonia</taxon>
    </lineage>
</organism>
<proteinExistence type="predicted"/>
<comment type="caution">
    <text evidence="6">The sequence shown here is derived from an EMBL/GenBank/DDBJ whole genome shotgun (WGS) entry which is preliminary data.</text>
</comment>
<evidence type="ECO:0000256" key="2">
    <source>
        <dbReference type="ARBA" id="ARBA00023125"/>
    </source>
</evidence>
<dbReference type="InterPro" id="IPR011075">
    <property type="entry name" value="TetR_C"/>
</dbReference>